<feature type="region of interest" description="Disordered" evidence="1">
    <location>
        <begin position="72"/>
        <end position="99"/>
    </location>
</feature>
<proteinExistence type="predicted"/>
<sequence>MNRTIVQQDRARAALPLGAAFFHAGQAQIIPQNIQQTAVGRSFERDRLFVDKKVKRHSSLSPLSSAMYFKMESGSKGSVPKEPPSASFTAPHTAGATGT</sequence>
<accession>A0A645DRT1</accession>
<evidence type="ECO:0000256" key="1">
    <source>
        <dbReference type="SAM" id="MobiDB-lite"/>
    </source>
</evidence>
<evidence type="ECO:0000313" key="2">
    <source>
        <dbReference type="EMBL" id="MPM92184.1"/>
    </source>
</evidence>
<protein>
    <submittedName>
        <fullName evidence="2">Uncharacterized protein</fullName>
    </submittedName>
</protein>
<organism evidence="2">
    <name type="scientific">bioreactor metagenome</name>
    <dbReference type="NCBI Taxonomy" id="1076179"/>
    <lineage>
        <taxon>unclassified sequences</taxon>
        <taxon>metagenomes</taxon>
        <taxon>ecological metagenomes</taxon>
    </lineage>
</organism>
<gene>
    <name evidence="2" type="ORF">SDC9_139319</name>
</gene>
<dbReference type="AlphaFoldDB" id="A0A645DRT1"/>
<dbReference type="EMBL" id="VSSQ01039157">
    <property type="protein sequence ID" value="MPM92184.1"/>
    <property type="molecule type" value="Genomic_DNA"/>
</dbReference>
<name>A0A645DRT1_9ZZZZ</name>
<comment type="caution">
    <text evidence="2">The sequence shown here is derived from an EMBL/GenBank/DDBJ whole genome shotgun (WGS) entry which is preliminary data.</text>
</comment>
<reference evidence="2" key="1">
    <citation type="submission" date="2019-08" db="EMBL/GenBank/DDBJ databases">
        <authorList>
            <person name="Kucharzyk K."/>
            <person name="Murdoch R.W."/>
            <person name="Higgins S."/>
            <person name="Loffler F."/>
        </authorList>
    </citation>
    <scope>NUCLEOTIDE SEQUENCE</scope>
</reference>